<gene>
    <name evidence="1" type="ORF">TRIADDRAFT_59605</name>
</gene>
<dbReference type="InterPro" id="IPR036116">
    <property type="entry name" value="FN3_sf"/>
</dbReference>
<evidence type="ECO:0008006" key="3">
    <source>
        <dbReference type="Google" id="ProtNLM"/>
    </source>
</evidence>
<keyword evidence="2" id="KW-1185">Reference proteome</keyword>
<evidence type="ECO:0000313" key="2">
    <source>
        <dbReference type="Proteomes" id="UP000009022"/>
    </source>
</evidence>
<dbReference type="KEGG" id="tad:TRIADDRAFT_59605"/>
<dbReference type="Gene3D" id="2.60.40.10">
    <property type="entry name" value="Immunoglobulins"/>
    <property type="match status" value="1"/>
</dbReference>
<dbReference type="SUPFAM" id="SSF49265">
    <property type="entry name" value="Fibronectin type III"/>
    <property type="match status" value="1"/>
</dbReference>
<dbReference type="GeneID" id="6756757"/>
<name>B3S5G3_TRIAD</name>
<organism evidence="1 2">
    <name type="scientific">Trichoplax adhaerens</name>
    <name type="common">Trichoplax reptans</name>
    <dbReference type="NCBI Taxonomy" id="10228"/>
    <lineage>
        <taxon>Eukaryota</taxon>
        <taxon>Metazoa</taxon>
        <taxon>Placozoa</taxon>
        <taxon>Uniplacotomia</taxon>
        <taxon>Trichoplacea</taxon>
        <taxon>Trichoplacidae</taxon>
        <taxon>Trichoplax</taxon>
    </lineage>
</organism>
<dbReference type="HOGENOM" id="CLU_1752062_0_0_1"/>
<proteinExistence type="predicted"/>
<sequence>MSHFSILSTKAYASSVGTPSTICEYLTIQSGRPDNQCNDTGVNISNVRLEATWTAVYVKWDTEIAKAEENCSLKVYYQLEYAVVRNGTDTDNWMIACKNITSKECFFKRDCSTLNKSLIYKITATNHHGQILTVSSNQTYFPDFDIKLD</sequence>
<dbReference type="RefSeq" id="XP_002115545.1">
    <property type="nucleotide sequence ID" value="XM_002115509.1"/>
</dbReference>
<protein>
    <recommendedName>
        <fullName evidence="3">Fibronectin type-III domain-containing protein</fullName>
    </recommendedName>
</protein>
<reference evidence="1 2" key="1">
    <citation type="journal article" date="2008" name="Nature">
        <title>The Trichoplax genome and the nature of placozoans.</title>
        <authorList>
            <person name="Srivastava M."/>
            <person name="Begovic E."/>
            <person name="Chapman J."/>
            <person name="Putnam N.H."/>
            <person name="Hellsten U."/>
            <person name="Kawashima T."/>
            <person name="Kuo A."/>
            <person name="Mitros T."/>
            <person name="Salamov A."/>
            <person name="Carpenter M.L."/>
            <person name="Signorovitch A.Y."/>
            <person name="Moreno M.A."/>
            <person name="Kamm K."/>
            <person name="Grimwood J."/>
            <person name="Schmutz J."/>
            <person name="Shapiro H."/>
            <person name="Grigoriev I.V."/>
            <person name="Buss L.W."/>
            <person name="Schierwater B."/>
            <person name="Dellaporta S.L."/>
            <person name="Rokhsar D.S."/>
        </authorList>
    </citation>
    <scope>NUCLEOTIDE SEQUENCE [LARGE SCALE GENOMIC DNA]</scope>
    <source>
        <strain evidence="1 2">Grell-BS-1999</strain>
    </source>
</reference>
<dbReference type="AlphaFoldDB" id="B3S5G3"/>
<dbReference type="EMBL" id="DS985251">
    <property type="protein sequence ID" value="EDV21908.1"/>
    <property type="molecule type" value="Genomic_DNA"/>
</dbReference>
<evidence type="ECO:0000313" key="1">
    <source>
        <dbReference type="EMBL" id="EDV21908.1"/>
    </source>
</evidence>
<dbReference type="CTD" id="6756757"/>
<dbReference type="Proteomes" id="UP000009022">
    <property type="component" value="Unassembled WGS sequence"/>
</dbReference>
<dbReference type="InterPro" id="IPR013783">
    <property type="entry name" value="Ig-like_fold"/>
</dbReference>
<dbReference type="InParanoid" id="B3S5G3"/>
<accession>B3S5G3</accession>